<evidence type="ECO:0000256" key="1">
    <source>
        <dbReference type="ARBA" id="ARBA00009981"/>
    </source>
</evidence>
<dbReference type="SUPFAM" id="SSF143120">
    <property type="entry name" value="YefM-like"/>
    <property type="match status" value="1"/>
</dbReference>
<dbReference type="STRING" id="1423753.FD28_GL002067"/>
<dbReference type="Gene3D" id="1.10.1220.170">
    <property type="match status" value="1"/>
</dbReference>
<evidence type="ECO:0000313" key="4">
    <source>
        <dbReference type="Proteomes" id="UP000051580"/>
    </source>
</evidence>
<dbReference type="InterPro" id="IPR051405">
    <property type="entry name" value="phD/YefM_antitoxin"/>
</dbReference>
<dbReference type="Pfam" id="PF02604">
    <property type="entry name" value="PhdYeFM_antitox"/>
    <property type="match status" value="1"/>
</dbReference>
<accession>A0A0R1URZ7</accession>
<dbReference type="Gene3D" id="3.40.1620.10">
    <property type="entry name" value="YefM-like domain"/>
    <property type="match status" value="1"/>
</dbReference>
<dbReference type="OrthoDB" id="9802003at2"/>
<dbReference type="EMBL" id="AZFS01000044">
    <property type="protein sequence ID" value="KRL95838.1"/>
    <property type="molecule type" value="Genomic_DNA"/>
</dbReference>
<comment type="caution">
    <text evidence="3">The sequence shown here is derived from an EMBL/GenBank/DDBJ whole genome shotgun (WGS) entry which is preliminary data.</text>
</comment>
<dbReference type="PATRIC" id="fig|1423753.3.peg.2173"/>
<dbReference type="InterPro" id="IPR006442">
    <property type="entry name" value="Antitoxin_Phd/YefM"/>
</dbReference>
<evidence type="ECO:0000256" key="2">
    <source>
        <dbReference type="RuleBase" id="RU362080"/>
    </source>
</evidence>
<name>A0A0R1URZ7_9LACO</name>
<comment type="function">
    <text evidence="2">Antitoxin component of a type II toxin-antitoxin (TA) system.</text>
</comment>
<keyword evidence="4" id="KW-1185">Reference proteome</keyword>
<reference evidence="3 4" key="1">
    <citation type="journal article" date="2015" name="Genome Announc.">
        <title>Expanding the biotechnology potential of lactobacilli through comparative genomics of 213 strains and associated genera.</title>
        <authorList>
            <person name="Sun Z."/>
            <person name="Harris H.M."/>
            <person name="McCann A."/>
            <person name="Guo C."/>
            <person name="Argimon S."/>
            <person name="Zhang W."/>
            <person name="Yang X."/>
            <person name="Jeffery I.B."/>
            <person name="Cooney J.C."/>
            <person name="Kagawa T.F."/>
            <person name="Liu W."/>
            <person name="Song Y."/>
            <person name="Salvetti E."/>
            <person name="Wrobel A."/>
            <person name="Rasinkangas P."/>
            <person name="Parkhill J."/>
            <person name="Rea M.C."/>
            <person name="O'Sullivan O."/>
            <person name="Ritari J."/>
            <person name="Douillard F.P."/>
            <person name="Paul Ross R."/>
            <person name="Yang R."/>
            <person name="Briner A.E."/>
            <person name="Felis G.E."/>
            <person name="de Vos W.M."/>
            <person name="Barrangou R."/>
            <person name="Klaenhammer T.R."/>
            <person name="Caufield P.W."/>
            <person name="Cui Y."/>
            <person name="Zhang H."/>
            <person name="O'Toole P.W."/>
        </authorList>
    </citation>
    <scope>NUCLEOTIDE SEQUENCE [LARGE SCALE GENOMIC DNA]</scope>
    <source>
        <strain evidence="3 4">DSM 16381</strain>
    </source>
</reference>
<gene>
    <name evidence="3" type="ORF">FD28_GL002067</name>
</gene>
<dbReference type="AlphaFoldDB" id="A0A0R1URZ7"/>
<protein>
    <recommendedName>
        <fullName evidence="2">Antitoxin</fullName>
    </recommendedName>
</protein>
<dbReference type="PANTHER" id="PTHR33713:SF6">
    <property type="entry name" value="ANTITOXIN YEFM"/>
    <property type="match status" value="1"/>
</dbReference>
<comment type="similarity">
    <text evidence="1 2">Belongs to the phD/YefM antitoxin family.</text>
</comment>
<organism evidence="3 4">
    <name type="scientific">Levilactobacillus hammesii DSM 16381</name>
    <dbReference type="NCBI Taxonomy" id="1423753"/>
    <lineage>
        <taxon>Bacteria</taxon>
        <taxon>Bacillati</taxon>
        <taxon>Bacillota</taxon>
        <taxon>Bacilli</taxon>
        <taxon>Lactobacillales</taxon>
        <taxon>Lactobacillaceae</taxon>
        <taxon>Levilactobacillus</taxon>
    </lineage>
</organism>
<dbReference type="InterPro" id="IPR036165">
    <property type="entry name" value="YefM-like_sf"/>
</dbReference>
<dbReference type="NCBIfam" id="TIGR01552">
    <property type="entry name" value="phd_fam"/>
    <property type="match status" value="1"/>
</dbReference>
<dbReference type="RefSeq" id="WP_057732471.1">
    <property type="nucleotide sequence ID" value="NZ_AZFS01000044.1"/>
</dbReference>
<sequence>METTTYSDFRKDLKKYMDKATRDYEPITITRKNCQNAVLISEKEYNNMLENRYVLENPANREWLQDSLVQAKRGQVVQHKLLKVSQPDDE</sequence>
<dbReference type="Proteomes" id="UP000051580">
    <property type="component" value="Unassembled WGS sequence"/>
</dbReference>
<dbReference type="PANTHER" id="PTHR33713">
    <property type="entry name" value="ANTITOXIN YAFN-RELATED"/>
    <property type="match status" value="1"/>
</dbReference>
<proteinExistence type="inferred from homology"/>
<evidence type="ECO:0000313" key="3">
    <source>
        <dbReference type="EMBL" id="KRL95838.1"/>
    </source>
</evidence>